<evidence type="ECO:0000256" key="4">
    <source>
        <dbReference type="ARBA" id="ARBA00022729"/>
    </source>
</evidence>
<organism evidence="10 11">
    <name type="scientific">Karstenula rhodostoma CBS 690.94</name>
    <dbReference type="NCBI Taxonomy" id="1392251"/>
    <lineage>
        <taxon>Eukaryota</taxon>
        <taxon>Fungi</taxon>
        <taxon>Dikarya</taxon>
        <taxon>Ascomycota</taxon>
        <taxon>Pezizomycotina</taxon>
        <taxon>Dothideomycetes</taxon>
        <taxon>Pleosporomycetidae</taxon>
        <taxon>Pleosporales</taxon>
        <taxon>Massarineae</taxon>
        <taxon>Didymosphaeriaceae</taxon>
        <taxon>Karstenula</taxon>
    </lineage>
</organism>
<feature type="domain" description="Glycoside hydrolase family 3 N-terminal" evidence="9">
    <location>
        <begin position="73"/>
        <end position="423"/>
    </location>
</feature>
<dbReference type="InterPro" id="IPR036962">
    <property type="entry name" value="Glyco_hydro_3_N_sf"/>
</dbReference>
<evidence type="ECO:0000256" key="3">
    <source>
        <dbReference type="ARBA" id="ARBA00012744"/>
    </source>
</evidence>
<dbReference type="Gene3D" id="3.20.20.300">
    <property type="entry name" value="Glycoside hydrolase, family 3, N-terminal domain"/>
    <property type="match status" value="1"/>
</dbReference>
<evidence type="ECO:0000256" key="7">
    <source>
        <dbReference type="ARBA" id="ARBA00023295"/>
    </source>
</evidence>
<dbReference type="EMBL" id="MU001508">
    <property type="protein sequence ID" value="KAF2440139.1"/>
    <property type="molecule type" value="Genomic_DNA"/>
</dbReference>
<dbReference type="Proteomes" id="UP000799764">
    <property type="component" value="Unassembled WGS sequence"/>
</dbReference>
<dbReference type="GO" id="GO:0008422">
    <property type="term" value="F:beta-glucosidase activity"/>
    <property type="evidence" value="ECO:0007669"/>
    <property type="project" value="UniProtKB-EC"/>
</dbReference>
<evidence type="ECO:0000313" key="10">
    <source>
        <dbReference type="EMBL" id="KAF2440139.1"/>
    </source>
</evidence>
<evidence type="ECO:0000256" key="1">
    <source>
        <dbReference type="ARBA" id="ARBA00000448"/>
    </source>
</evidence>
<comment type="similarity">
    <text evidence="2">Belongs to the glycosyl hydrolase 3 family.</text>
</comment>
<dbReference type="PANTHER" id="PTHR30620:SF16">
    <property type="entry name" value="LYSOSOMAL BETA GLUCOSIDASE"/>
    <property type="match status" value="1"/>
</dbReference>
<dbReference type="InterPro" id="IPR051915">
    <property type="entry name" value="Cellulose_Degrad_GH3"/>
</dbReference>
<proteinExistence type="inferred from homology"/>
<protein>
    <recommendedName>
        <fullName evidence="3">beta-glucosidase</fullName>
        <ecNumber evidence="3">3.2.1.21</ecNumber>
    </recommendedName>
</protein>
<gene>
    <name evidence="10" type="ORF">P171DRAFT_448070</name>
</gene>
<evidence type="ECO:0000259" key="9">
    <source>
        <dbReference type="Pfam" id="PF00933"/>
    </source>
</evidence>
<dbReference type="PRINTS" id="PR00133">
    <property type="entry name" value="GLHYDRLASE3"/>
</dbReference>
<dbReference type="SUPFAM" id="SSF51445">
    <property type="entry name" value="(Trans)glycosidases"/>
    <property type="match status" value="1"/>
</dbReference>
<keyword evidence="5 10" id="KW-0378">Hydrolase</keyword>
<keyword evidence="6" id="KW-0325">Glycoprotein</keyword>
<dbReference type="Gene3D" id="3.40.50.1700">
    <property type="entry name" value="Glycoside hydrolase family 3 C-terminal domain"/>
    <property type="match status" value="1"/>
</dbReference>
<dbReference type="PANTHER" id="PTHR30620">
    <property type="entry name" value="PERIPLASMIC BETA-GLUCOSIDASE-RELATED"/>
    <property type="match status" value="1"/>
</dbReference>
<dbReference type="GO" id="GO:0009251">
    <property type="term" value="P:glucan catabolic process"/>
    <property type="evidence" value="ECO:0007669"/>
    <property type="project" value="TreeGrafter"/>
</dbReference>
<evidence type="ECO:0000256" key="8">
    <source>
        <dbReference type="SAM" id="SignalP"/>
    </source>
</evidence>
<dbReference type="SUPFAM" id="SSF52279">
    <property type="entry name" value="Beta-D-glucan exohydrolase, C-terminal domain"/>
    <property type="match status" value="1"/>
</dbReference>
<dbReference type="EC" id="3.2.1.21" evidence="3"/>
<comment type="caution">
    <text evidence="10">The sequence shown here is derived from an EMBL/GenBank/DDBJ whole genome shotgun (WGS) entry which is preliminary data.</text>
</comment>
<sequence length="645" mass="71522">MSSGNLLRWRRRALLSLLFTTALTPSVTARPEPVSKIPAHPLMVRSENETLPYRDASLCTEDRVEDLLQRMTLPEKAGQLFHTQMQMGPNGTLDSGNVTARRNSSDNMIGEKLMTHFNLVGDVTNVRVTAEWYNRIQERALQTRLGIPITLSSDPRHAFTENIGTGFAANQFSQWPESLGLAALRDAEVVQKFAEIAREEYMAIGIRTALHPQIDLATEPRWSRIGNTMGEDANLTAELVVAYLKGFQGEELGTHSVSTITKHFPGGGPMENGEDSHFAYGKNQTYPGNNLEYHLIPFKAAIAAGARQMMPYYSRPIGTEYDEVGFSFNKGIITDLLRGELGFEGIVCSDWGLITDTVITGQDMPARAWGVEHLTELQRAAMILNAGVDQFGGEQRPELIIELVETGVLPEERLDVSVRRLLREKFILGLFENPFVDVDAAVQVVGNPYFRRIGNETQRKAYTLLTNTDNILPLKSDSNLKLYVEGIDAEHLEARNLSLASTPEEADLALIRLQAPYETRPGGFEKKYHVGSLEYNATEKARQAAIYSAVPTIVDIYLDRPAAIPEIAESVNALLANFGAGPDAFLDVVFGVDGAQPMGKLPYDLPRSMAAVEVNKEDVPFDTEDPVFRFGHGLRGRRVTRRAVF</sequence>
<keyword evidence="4 8" id="KW-0732">Signal</keyword>
<evidence type="ECO:0000313" key="11">
    <source>
        <dbReference type="Proteomes" id="UP000799764"/>
    </source>
</evidence>
<dbReference type="InterPro" id="IPR036881">
    <property type="entry name" value="Glyco_hydro_3_C_sf"/>
</dbReference>
<accession>A0A9P4P824</accession>
<evidence type="ECO:0000256" key="5">
    <source>
        <dbReference type="ARBA" id="ARBA00022801"/>
    </source>
</evidence>
<keyword evidence="7" id="KW-0326">Glycosidase</keyword>
<evidence type="ECO:0000256" key="6">
    <source>
        <dbReference type="ARBA" id="ARBA00023180"/>
    </source>
</evidence>
<dbReference type="OrthoDB" id="416222at2759"/>
<dbReference type="InterPro" id="IPR001764">
    <property type="entry name" value="Glyco_hydro_3_N"/>
</dbReference>
<reference evidence="10" key="1">
    <citation type="journal article" date="2020" name="Stud. Mycol.">
        <title>101 Dothideomycetes genomes: a test case for predicting lifestyles and emergence of pathogens.</title>
        <authorList>
            <person name="Haridas S."/>
            <person name="Albert R."/>
            <person name="Binder M."/>
            <person name="Bloem J."/>
            <person name="Labutti K."/>
            <person name="Salamov A."/>
            <person name="Andreopoulos B."/>
            <person name="Baker S."/>
            <person name="Barry K."/>
            <person name="Bills G."/>
            <person name="Bluhm B."/>
            <person name="Cannon C."/>
            <person name="Castanera R."/>
            <person name="Culley D."/>
            <person name="Daum C."/>
            <person name="Ezra D."/>
            <person name="Gonzalez J."/>
            <person name="Henrissat B."/>
            <person name="Kuo A."/>
            <person name="Liang C."/>
            <person name="Lipzen A."/>
            <person name="Lutzoni F."/>
            <person name="Magnuson J."/>
            <person name="Mondo S."/>
            <person name="Nolan M."/>
            <person name="Ohm R."/>
            <person name="Pangilinan J."/>
            <person name="Park H.-J."/>
            <person name="Ramirez L."/>
            <person name="Alfaro M."/>
            <person name="Sun H."/>
            <person name="Tritt A."/>
            <person name="Yoshinaga Y."/>
            <person name="Zwiers L.-H."/>
            <person name="Turgeon B."/>
            <person name="Goodwin S."/>
            <person name="Spatafora J."/>
            <person name="Crous P."/>
            <person name="Grigoriev I."/>
        </authorList>
    </citation>
    <scope>NUCLEOTIDE SEQUENCE</scope>
    <source>
        <strain evidence="10">CBS 690.94</strain>
    </source>
</reference>
<dbReference type="InterPro" id="IPR017853">
    <property type="entry name" value="GH"/>
</dbReference>
<dbReference type="AlphaFoldDB" id="A0A9P4P824"/>
<name>A0A9P4P824_9PLEO</name>
<comment type="catalytic activity">
    <reaction evidence="1">
        <text>Hydrolysis of terminal, non-reducing beta-D-glucosyl residues with release of beta-D-glucose.</text>
        <dbReference type="EC" id="3.2.1.21"/>
    </reaction>
</comment>
<dbReference type="Pfam" id="PF00933">
    <property type="entry name" value="Glyco_hydro_3"/>
    <property type="match status" value="1"/>
</dbReference>
<feature type="chain" id="PRO_5040355468" description="beta-glucosidase" evidence="8">
    <location>
        <begin position="30"/>
        <end position="645"/>
    </location>
</feature>
<keyword evidence="11" id="KW-1185">Reference proteome</keyword>
<feature type="signal peptide" evidence="8">
    <location>
        <begin position="1"/>
        <end position="29"/>
    </location>
</feature>
<evidence type="ECO:0000256" key="2">
    <source>
        <dbReference type="ARBA" id="ARBA00005336"/>
    </source>
</evidence>